<name>A0A2I1I3B5_9ACTO</name>
<dbReference type="Proteomes" id="UP000234545">
    <property type="component" value="Unassembled WGS sequence"/>
</dbReference>
<comment type="caution">
    <text evidence="1">The sequence shown here is derived from an EMBL/GenBank/DDBJ whole genome shotgun (WGS) entry which is preliminary data.</text>
</comment>
<reference evidence="1 2" key="1">
    <citation type="submission" date="2017-12" db="EMBL/GenBank/DDBJ databases">
        <title>Phylogenetic diversity of female urinary microbiome.</title>
        <authorList>
            <person name="Thomas-White K."/>
            <person name="Wolfe A.J."/>
        </authorList>
    </citation>
    <scope>NUCLEOTIDE SEQUENCE [LARGE SCALE GENOMIC DNA]</scope>
    <source>
        <strain evidence="1 2">UMB0250</strain>
    </source>
</reference>
<protein>
    <recommendedName>
        <fullName evidence="3">CobQ/CobB/MinD/ParA nucleotide binding domain-containing protein</fullName>
    </recommendedName>
</protein>
<dbReference type="InterPro" id="IPR027417">
    <property type="entry name" value="P-loop_NTPase"/>
</dbReference>
<organism evidence="1 2">
    <name type="scientific">Schaalia turicensis</name>
    <dbReference type="NCBI Taxonomy" id="131111"/>
    <lineage>
        <taxon>Bacteria</taxon>
        <taxon>Bacillati</taxon>
        <taxon>Actinomycetota</taxon>
        <taxon>Actinomycetes</taxon>
        <taxon>Actinomycetales</taxon>
        <taxon>Actinomycetaceae</taxon>
        <taxon>Schaalia</taxon>
    </lineage>
</organism>
<dbReference type="RefSeq" id="WP_101628751.1">
    <property type="nucleotide sequence ID" value="NZ_PKKJ01000021.1"/>
</dbReference>
<proteinExistence type="predicted"/>
<accession>A0A2I1I3B5</accession>
<gene>
    <name evidence="1" type="ORF">CYJ25_08700</name>
</gene>
<dbReference type="OrthoDB" id="3261083at2"/>
<dbReference type="Gene3D" id="3.40.50.300">
    <property type="entry name" value="P-loop containing nucleotide triphosphate hydrolases"/>
    <property type="match status" value="1"/>
</dbReference>
<dbReference type="EMBL" id="PKKJ01000021">
    <property type="protein sequence ID" value="PKY65601.1"/>
    <property type="molecule type" value="Genomic_DNA"/>
</dbReference>
<dbReference type="AlphaFoldDB" id="A0A2I1I3B5"/>
<sequence>MGKRNTFVWGARRGLGRFGTMKPECAPGTARLILDGLTRNDERFVRRMIAREHVDIQVGDAHSWVEDADERGRTPYSSPLLVIAGPYAIGRLGSTRIEVGAHGQFRLPEDEDLLRAILREHAGQARKETEATVLSSTHPPRPCICVAGWNGGVGTSSIAHQLAHERGLVLIDASGHAPAPSCADLPESRGVRWADLAYGEVAYSPELARTLPIVQGVSMLAGDGLGVATPLDSRLGAVISSLNEAGHGCVVDCGRWDERSAACVSAHASALVLIGRADRQGATQCACSLTLWPLQSCLPCVLLTTTGNSGNIRALTNAPVLTLKRAIQAHCRRLFHELGIGEGEL</sequence>
<evidence type="ECO:0000313" key="2">
    <source>
        <dbReference type="Proteomes" id="UP000234545"/>
    </source>
</evidence>
<evidence type="ECO:0008006" key="3">
    <source>
        <dbReference type="Google" id="ProtNLM"/>
    </source>
</evidence>
<evidence type="ECO:0000313" key="1">
    <source>
        <dbReference type="EMBL" id="PKY65601.1"/>
    </source>
</evidence>